<feature type="transmembrane region" description="Helical" evidence="2">
    <location>
        <begin position="365"/>
        <end position="387"/>
    </location>
</feature>
<organism evidence="3 4">
    <name type="scientific">Streptosporangium jomthongense</name>
    <dbReference type="NCBI Taxonomy" id="1193683"/>
    <lineage>
        <taxon>Bacteria</taxon>
        <taxon>Bacillati</taxon>
        <taxon>Actinomycetota</taxon>
        <taxon>Actinomycetes</taxon>
        <taxon>Streptosporangiales</taxon>
        <taxon>Streptosporangiaceae</taxon>
        <taxon>Streptosporangium</taxon>
    </lineage>
</organism>
<dbReference type="Proteomes" id="UP001595698">
    <property type="component" value="Unassembled WGS sequence"/>
</dbReference>
<feature type="compositionally biased region" description="Low complexity" evidence="1">
    <location>
        <begin position="98"/>
        <end position="109"/>
    </location>
</feature>
<comment type="caution">
    <text evidence="3">The sequence shown here is derived from an EMBL/GenBank/DDBJ whole genome shotgun (WGS) entry which is preliminary data.</text>
</comment>
<feature type="transmembrane region" description="Helical" evidence="2">
    <location>
        <begin position="259"/>
        <end position="278"/>
    </location>
</feature>
<feature type="region of interest" description="Disordered" evidence="1">
    <location>
        <begin position="66"/>
        <end position="112"/>
    </location>
</feature>
<keyword evidence="2" id="KW-1133">Transmembrane helix</keyword>
<evidence type="ECO:0000256" key="1">
    <source>
        <dbReference type="SAM" id="MobiDB-lite"/>
    </source>
</evidence>
<accession>A0ABV8F6F6</accession>
<feature type="transmembrane region" description="Helical" evidence="2">
    <location>
        <begin position="12"/>
        <end position="30"/>
    </location>
</feature>
<dbReference type="RefSeq" id="WP_386193871.1">
    <property type="nucleotide sequence ID" value="NZ_JBHSBC010000032.1"/>
</dbReference>
<gene>
    <name evidence="3" type="ORF">ACFOYY_29170</name>
</gene>
<evidence type="ECO:0000313" key="3">
    <source>
        <dbReference type="EMBL" id="MFC3984239.1"/>
    </source>
</evidence>
<keyword evidence="2" id="KW-0812">Transmembrane</keyword>
<evidence type="ECO:0000256" key="2">
    <source>
        <dbReference type="SAM" id="Phobius"/>
    </source>
</evidence>
<protein>
    <recommendedName>
        <fullName evidence="5">Integral membrane protein</fullName>
    </recommendedName>
</protein>
<keyword evidence="4" id="KW-1185">Reference proteome</keyword>
<dbReference type="EMBL" id="JBHSBC010000032">
    <property type="protein sequence ID" value="MFC3984239.1"/>
    <property type="molecule type" value="Genomic_DNA"/>
</dbReference>
<evidence type="ECO:0008006" key="5">
    <source>
        <dbReference type="Google" id="ProtNLM"/>
    </source>
</evidence>
<feature type="transmembrane region" description="Helical" evidence="2">
    <location>
        <begin position="220"/>
        <end position="247"/>
    </location>
</feature>
<proteinExistence type="predicted"/>
<sequence length="399" mass="43158">MSTTRRTLWRLRAVLTVAVAALFVTSFWLFQGVHQTADSRAISAILEISSVRQALATADRAAVETFLGTSERGTSEPDTPGPGASGARAPEPGTAEAGVSGSGVPSPGGATLTLPAEQEYREQIQTAGLNLAQAARDDVADDVPGRSDDLQLAQGMLAVYTTLVEQAGEHYRRGDGTVGATYLWGASRLMHHDRQGILKTLDDAQERQWTWLRAQFPSTWAMRTATVCWGLCLLTTLALLCGTQVFLRRRFRRDLNPRLLTATALVLVLAAATSPAYFSGADLDEAGTMTRRVAEARKAGVEAEHDYGDERLARLLDPVCGTPGTCGPTVAKELRVRSDVPPPPVPREAAEIREVNVRMRDATEYAGLVFLIPLLSAAAGALIWGGIHPRLNEYRYRPR</sequence>
<keyword evidence="2" id="KW-0472">Membrane</keyword>
<name>A0ABV8F6F6_9ACTN</name>
<reference evidence="4" key="1">
    <citation type="journal article" date="2019" name="Int. J. Syst. Evol. Microbiol.">
        <title>The Global Catalogue of Microorganisms (GCM) 10K type strain sequencing project: providing services to taxonomists for standard genome sequencing and annotation.</title>
        <authorList>
            <consortium name="The Broad Institute Genomics Platform"/>
            <consortium name="The Broad Institute Genome Sequencing Center for Infectious Disease"/>
            <person name="Wu L."/>
            <person name="Ma J."/>
        </authorList>
    </citation>
    <scope>NUCLEOTIDE SEQUENCE [LARGE SCALE GENOMIC DNA]</scope>
    <source>
        <strain evidence="4">TBRC 7912</strain>
    </source>
</reference>
<evidence type="ECO:0000313" key="4">
    <source>
        <dbReference type="Proteomes" id="UP001595698"/>
    </source>
</evidence>